<feature type="domain" description="MacB-like periplasmic core" evidence="8">
    <location>
        <begin position="16"/>
        <end position="239"/>
    </location>
</feature>
<dbReference type="InterPro" id="IPR003838">
    <property type="entry name" value="ABC3_permease_C"/>
</dbReference>
<proteinExistence type="predicted"/>
<dbReference type="EMBL" id="SODV01000001">
    <property type="protein sequence ID" value="TDW99717.1"/>
    <property type="molecule type" value="Genomic_DNA"/>
</dbReference>
<evidence type="ECO:0000313" key="10">
    <source>
        <dbReference type="Proteomes" id="UP000294498"/>
    </source>
</evidence>
<protein>
    <submittedName>
        <fullName evidence="9">Putative permease</fullName>
    </submittedName>
</protein>
<dbReference type="InterPro" id="IPR025857">
    <property type="entry name" value="MacB_PCD"/>
</dbReference>
<evidence type="ECO:0000256" key="1">
    <source>
        <dbReference type="ARBA" id="ARBA00004651"/>
    </source>
</evidence>
<dbReference type="PROSITE" id="PS51257">
    <property type="entry name" value="PROKAR_LIPOPROTEIN"/>
    <property type="match status" value="1"/>
</dbReference>
<organism evidence="9 10">
    <name type="scientific">Dinghuibacter silviterrae</name>
    <dbReference type="NCBI Taxonomy" id="1539049"/>
    <lineage>
        <taxon>Bacteria</taxon>
        <taxon>Pseudomonadati</taxon>
        <taxon>Bacteroidota</taxon>
        <taxon>Chitinophagia</taxon>
        <taxon>Chitinophagales</taxon>
        <taxon>Chitinophagaceae</taxon>
        <taxon>Dinghuibacter</taxon>
    </lineage>
</organism>
<feature type="transmembrane region" description="Helical" evidence="6">
    <location>
        <begin position="284"/>
        <end position="304"/>
    </location>
</feature>
<feature type="transmembrane region" description="Helical" evidence="6">
    <location>
        <begin position="341"/>
        <end position="361"/>
    </location>
</feature>
<dbReference type="PANTHER" id="PTHR30572">
    <property type="entry name" value="MEMBRANE COMPONENT OF TRANSPORTER-RELATED"/>
    <property type="match status" value="1"/>
</dbReference>
<feature type="transmembrane region" description="Helical" evidence="6">
    <location>
        <begin position="15"/>
        <end position="37"/>
    </location>
</feature>
<dbReference type="Proteomes" id="UP000294498">
    <property type="component" value="Unassembled WGS sequence"/>
</dbReference>
<feature type="transmembrane region" description="Helical" evidence="6">
    <location>
        <begin position="747"/>
        <end position="768"/>
    </location>
</feature>
<gene>
    <name evidence="9" type="ORF">EDB95_0727</name>
</gene>
<evidence type="ECO:0000256" key="2">
    <source>
        <dbReference type="ARBA" id="ARBA00022475"/>
    </source>
</evidence>
<dbReference type="GO" id="GO:0005886">
    <property type="term" value="C:plasma membrane"/>
    <property type="evidence" value="ECO:0007669"/>
    <property type="project" value="UniProtKB-SubCell"/>
</dbReference>
<feature type="transmembrane region" description="Helical" evidence="6">
    <location>
        <begin position="417"/>
        <end position="441"/>
    </location>
</feature>
<feature type="transmembrane region" description="Helical" evidence="6">
    <location>
        <begin position="716"/>
        <end position="735"/>
    </location>
</feature>
<feature type="transmembrane region" description="Helical" evidence="6">
    <location>
        <begin position="373"/>
        <end position="397"/>
    </location>
</feature>
<evidence type="ECO:0000256" key="5">
    <source>
        <dbReference type="ARBA" id="ARBA00023136"/>
    </source>
</evidence>
<comment type="caution">
    <text evidence="9">The sequence shown here is derived from an EMBL/GenBank/DDBJ whole genome shotgun (WGS) entry which is preliminary data.</text>
</comment>
<keyword evidence="3 6" id="KW-0812">Transmembrane</keyword>
<name>A0A4R8DPR4_9BACT</name>
<keyword evidence="5 6" id="KW-0472">Membrane</keyword>
<dbReference type="OrthoDB" id="1451596at2"/>
<keyword evidence="2" id="KW-1003">Cell membrane</keyword>
<evidence type="ECO:0000256" key="6">
    <source>
        <dbReference type="SAM" id="Phobius"/>
    </source>
</evidence>
<feature type="transmembrane region" description="Helical" evidence="6">
    <location>
        <begin position="664"/>
        <end position="689"/>
    </location>
</feature>
<dbReference type="AlphaFoldDB" id="A0A4R8DPR4"/>
<evidence type="ECO:0000256" key="3">
    <source>
        <dbReference type="ARBA" id="ARBA00022692"/>
    </source>
</evidence>
<feature type="domain" description="MacB-like periplasmic core" evidence="8">
    <location>
        <begin position="508"/>
        <end position="612"/>
    </location>
</feature>
<dbReference type="Pfam" id="PF12704">
    <property type="entry name" value="MacB_PCD"/>
    <property type="match status" value="2"/>
</dbReference>
<evidence type="ECO:0000259" key="7">
    <source>
        <dbReference type="Pfam" id="PF02687"/>
    </source>
</evidence>
<dbReference type="PANTHER" id="PTHR30572:SF18">
    <property type="entry name" value="ABC-TYPE MACROLIDE FAMILY EXPORT SYSTEM PERMEASE COMPONENT 2"/>
    <property type="match status" value="1"/>
</dbReference>
<reference evidence="9 10" key="1">
    <citation type="submission" date="2019-03" db="EMBL/GenBank/DDBJ databases">
        <title>Genomic Encyclopedia of Type Strains, Phase IV (KMG-IV): sequencing the most valuable type-strain genomes for metagenomic binning, comparative biology and taxonomic classification.</title>
        <authorList>
            <person name="Goeker M."/>
        </authorList>
    </citation>
    <scope>NUCLEOTIDE SEQUENCE [LARGE SCALE GENOMIC DNA]</scope>
    <source>
        <strain evidence="9 10">DSM 100059</strain>
    </source>
</reference>
<dbReference type="Pfam" id="PF02687">
    <property type="entry name" value="FtsX"/>
    <property type="match status" value="2"/>
</dbReference>
<comment type="subcellular location">
    <subcellularLocation>
        <location evidence="1">Cell membrane</location>
        <topology evidence="1">Multi-pass membrane protein</topology>
    </subcellularLocation>
</comment>
<keyword evidence="4 6" id="KW-1133">Transmembrane helix</keyword>
<dbReference type="InterPro" id="IPR050250">
    <property type="entry name" value="Macrolide_Exporter_MacB"/>
</dbReference>
<evidence type="ECO:0000259" key="8">
    <source>
        <dbReference type="Pfam" id="PF12704"/>
    </source>
</evidence>
<sequence>MLKTTLRSLWRRKTFTFLNILGLSVGMGACLVLFLLIRYERSYDTYHTKLDRIYRVTTAYTEGPDGNQFFQGVPVPLVASLRQAFPQFEKVAAVDGALNSQFTIPAPGGDKKIRDDAGVFYAEAGIFDIIDQPWLAGEPATALAEPNTIALDASVATAWFGDWKDAMGKTILLNHALPLKITGIMTDPPGNTDLPMRMVMSFATDPDATNTNWHNTNGKFNCFALLKKGEDIRQVAASMPAFAGKYFDNKSPGQKTSYYCQPLRAIHADVTMGSYSGKKAPTPMLWALGIIGAFLVLIACINFVNLATAQSASRAKEIGVRKVLGSPRIRLVGQFLGETGMIAFFSLLLACIIAELALPYFRNLLHEDISFRIVPLFLLGIWLAVTVLGGLYPAFVITGTDPVRAIKNTLASPKGLFLRRLLVVSQFVIAQLLMIGTIIVIQQFHYLRTMPLGFDKDAEALVRVPQDSLSKAHYAYLKNRVLGIPGVLDASLCSDPPSSRRTMTSSFSFKGKQQDFDIVIRRVDPDFLRTFHIDLAAGRLPFANDTPREYLVNETTAHELGYRHAADILGQSIDVMGGRYPVVGIVRDYNSGTPMNRIPPLILSPQLSSYEYLALRFDPSRVGDVMKTVRATWEETFPQDAYEQEFLDEKIAQYFTMQTATEKLIAVFAGIAILVSCLGLYGLVAFMVVQKTKEVGIRKVLGATVRSILVLFSREFTLLICLAFLIAAPIGYILMNKLLQSMDNRIHIGWDVFAWVIGSSILFAWMTVGYRAVRAALANPIKALQYE</sequence>
<accession>A0A4R8DPR4</accession>
<feature type="domain" description="ABC3 transporter permease C-terminal" evidence="7">
    <location>
        <begin position="290"/>
        <end position="400"/>
    </location>
</feature>
<keyword evidence="10" id="KW-1185">Reference proteome</keyword>
<evidence type="ECO:0000256" key="4">
    <source>
        <dbReference type="ARBA" id="ARBA00022989"/>
    </source>
</evidence>
<dbReference type="RefSeq" id="WP_133990655.1">
    <property type="nucleotide sequence ID" value="NZ_SODV01000001.1"/>
</dbReference>
<feature type="domain" description="ABC3 transporter permease C-terminal" evidence="7">
    <location>
        <begin position="667"/>
        <end position="770"/>
    </location>
</feature>
<evidence type="ECO:0000313" key="9">
    <source>
        <dbReference type="EMBL" id="TDW99717.1"/>
    </source>
</evidence>
<dbReference type="GO" id="GO:0022857">
    <property type="term" value="F:transmembrane transporter activity"/>
    <property type="evidence" value="ECO:0007669"/>
    <property type="project" value="TreeGrafter"/>
</dbReference>